<protein>
    <recommendedName>
        <fullName evidence="6 7">Citrate synthase</fullName>
    </recommendedName>
</protein>
<proteinExistence type="inferred from homology"/>
<dbReference type="PROSITE" id="PS00480">
    <property type="entry name" value="CITRATE_SYNTHASE"/>
    <property type="match status" value="1"/>
</dbReference>
<dbReference type="OrthoDB" id="9800864at2"/>
<feature type="active site" evidence="8">
    <location>
        <position position="363"/>
    </location>
</feature>
<dbReference type="InterPro" id="IPR024176">
    <property type="entry name" value="Citrate_synthase_bac-typ"/>
</dbReference>
<dbReference type="NCBIfam" id="NF004126">
    <property type="entry name" value="PRK05614.1"/>
    <property type="match status" value="1"/>
</dbReference>
<dbReference type="InterPro" id="IPR019810">
    <property type="entry name" value="Citrate_synthase_AS"/>
</dbReference>
<dbReference type="InterPro" id="IPR016142">
    <property type="entry name" value="Citrate_synth-like_lrg_a-sub"/>
</dbReference>
<evidence type="ECO:0000256" key="9">
    <source>
        <dbReference type="RuleBase" id="RU003370"/>
    </source>
</evidence>
<dbReference type="GO" id="GO:0005737">
    <property type="term" value="C:cytoplasm"/>
    <property type="evidence" value="ECO:0007669"/>
    <property type="project" value="InterPro"/>
</dbReference>
<dbReference type="FunFam" id="1.10.230.10:FF:000002">
    <property type="entry name" value="Citrate synthase"/>
    <property type="match status" value="1"/>
</dbReference>
<organism evidence="11 12">
    <name type="scientific">Thermogutta terrifontis</name>
    <dbReference type="NCBI Taxonomy" id="1331910"/>
    <lineage>
        <taxon>Bacteria</taxon>
        <taxon>Pseudomonadati</taxon>
        <taxon>Planctomycetota</taxon>
        <taxon>Planctomycetia</taxon>
        <taxon>Pirellulales</taxon>
        <taxon>Thermoguttaceae</taxon>
        <taxon>Thermogutta</taxon>
    </lineage>
</organism>
<keyword evidence="12" id="KW-1185">Reference proteome</keyword>
<dbReference type="InterPro" id="IPR036969">
    <property type="entry name" value="Citrate_synthase_sf"/>
</dbReference>
<dbReference type="CDD" id="cd06114">
    <property type="entry name" value="EcCS_like"/>
    <property type="match status" value="1"/>
</dbReference>
<evidence type="ECO:0000256" key="5">
    <source>
        <dbReference type="ARBA" id="ARBA00049288"/>
    </source>
</evidence>
<dbReference type="NCBIfam" id="TIGR01798">
    <property type="entry name" value="cit_synth_I"/>
    <property type="match status" value="1"/>
</dbReference>
<dbReference type="Gene3D" id="1.10.580.10">
    <property type="entry name" value="Citrate Synthase, domain 1"/>
    <property type="match status" value="1"/>
</dbReference>
<keyword evidence="3 9" id="KW-0816">Tricarboxylic acid cycle</keyword>
<name>A0A286REV9_9BACT</name>
<dbReference type="GO" id="GO:0006099">
    <property type="term" value="P:tricarboxylic acid cycle"/>
    <property type="evidence" value="ECO:0007669"/>
    <property type="project" value="UniProtKB-UniRule"/>
</dbReference>
<evidence type="ECO:0000256" key="4">
    <source>
        <dbReference type="ARBA" id="ARBA00022679"/>
    </source>
</evidence>
<evidence type="ECO:0000313" key="11">
    <source>
        <dbReference type="EMBL" id="ASV74498.1"/>
    </source>
</evidence>
<dbReference type="UniPathway" id="UPA00223">
    <property type="reaction ID" value="UER00717"/>
</dbReference>
<evidence type="ECO:0000256" key="8">
    <source>
        <dbReference type="PIRSR" id="PIRSR001369-1"/>
    </source>
</evidence>
<dbReference type="PRINTS" id="PR00143">
    <property type="entry name" value="CITRTSNTHASE"/>
</dbReference>
<keyword evidence="11" id="KW-0012">Acyltransferase</keyword>
<accession>A0A286REV9</accession>
<dbReference type="PIRSF" id="PIRSF001369">
    <property type="entry name" value="Citrate_synth"/>
    <property type="match status" value="1"/>
</dbReference>
<dbReference type="InterPro" id="IPR002020">
    <property type="entry name" value="Citrate_synthase"/>
</dbReference>
<comment type="catalytic activity">
    <reaction evidence="5 9">
        <text>oxaloacetate + acetyl-CoA + H2O = citrate + CoA + H(+)</text>
        <dbReference type="Rhea" id="RHEA:16845"/>
        <dbReference type="ChEBI" id="CHEBI:15377"/>
        <dbReference type="ChEBI" id="CHEBI:15378"/>
        <dbReference type="ChEBI" id="CHEBI:16452"/>
        <dbReference type="ChEBI" id="CHEBI:16947"/>
        <dbReference type="ChEBI" id="CHEBI:57287"/>
        <dbReference type="ChEBI" id="CHEBI:57288"/>
        <dbReference type="EC" id="2.3.3.16"/>
    </reaction>
</comment>
<dbReference type="Gene3D" id="1.10.230.10">
    <property type="entry name" value="Cytochrome P450-Terp, domain 2"/>
    <property type="match status" value="1"/>
</dbReference>
<gene>
    <name evidence="11" type="ORF">THTE_1896</name>
</gene>
<dbReference type="Proteomes" id="UP000215086">
    <property type="component" value="Chromosome"/>
</dbReference>
<evidence type="ECO:0000256" key="10">
    <source>
        <dbReference type="RuleBase" id="RU003406"/>
    </source>
</evidence>
<comment type="pathway">
    <text evidence="1 9">Carbohydrate metabolism; tricarboxylic acid cycle; isocitrate from oxaloacetate: step 1/2.</text>
</comment>
<dbReference type="PANTHER" id="PTHR42871">
    <property type="entry name" value="CITRATE SYNTHASE"/>
    <property type="match status" value="1"/>
</dbReference>
<dbReference type="AlphaFoldDB" id="A0A286REV9"/>
<feature type="active site" evidence="8">
    <location>
        <position position="306"/>
    </location>
</feature>
<comment type="similarity">
    <text evidence="2 7 10">Belongs to the citrate synthase family.</text>
</comment>
<evidence type="ECO:0000256" key="3">
    <source>
        <dbReference type="ARBA" id="ARBA00022532"/>
    </source>
</evidence>
<dbReference type="PANTHER" id="PTHR42871:SF1">
    <property type="entry name" value="CITRATE SYNTHASE"/>
    <property type="match status" value="1"/>
</dbReference>
<sequence>MGEVAKLILDGKEYELPIRVGTEGNRVIDISKLYQMTGYITLDDGFANTGGTTSSITYIDGEKGILRYRGYRIEELAERCDFLEVAYLLIYGELPTADQLEEFRDNIRRHTLLHEGMKQLFAGFPPDAHPMAILSSVVGALAIYCKDSLDPLDEAQRQLSIYRLMAKMPTIAAFGYKQSIGQPFVYPQNHLTYCQNFLYMLFAVPSERYRMDPDYVEALNLLLILHADHGQNCSTSAVRMVGSSNVNLFSAISAGICALWGQLHGGANEACINMLEQILADNRNIGKYIDKAKDPNDPFRLMGFGHRIYKNYDPRAKIIKSVADRLIAKKIGTDPLFELAKELEEIALKDPYFVERKLYPNVDFYSGIIYRAMGIPKNMFTVLFALGRLPGWIAHWREMHLTPNKRIHRPRQLYIGYPERPFVPLIKRSPKPTQEVSIKRPVGGPFPGGEFEL</sequence>
<dbReference type="SUPFAM" id="SSF48256">
    <property type="entry name" value="Citrate synthase"/>
    <property type="match status" value="1"/>
</dbReference>
<evidence type="ECO:0000313" key="12">
    <source>
        <dbReference type="Proteomes" id="UP000215086"/>
    </source>
</evidence>
<keyword evidence="4 7" id="KW-0808">Transferase</keyword>
<dbReference type="Gene3D" id="2.20.28.60">
    <property type="match status" value="1"/>
</dbReference>
<evidence type="ECO:0000256" key="6">
    <source>
        <dbReference type="NCBIfam" id="TIGR01798"/>
    </source>
</evidence>
<evidence type="ECO:0000256" key="2">
    <source>
        <dbReference type="ARBA" id="ARBA00010566"/>
    </source>
</evidence>
<dbReference type="GO" id="GO:0036440">
    <property type="term" value="F:citrate synthase activity"/>
    <property type="evidence" value="ECO:0007669"/>
    <property type="project" value="UniProtKB-EC"/>
</dbReference>
<evidence type="ECO:0000256" key="7">
    <source>
        <dbReference type="PIRNR" id="PIRNR001369"/>
    </source>
</evidence>
<dbReference type="KEGG" id="ttf:THTE_1896"/>
<dbReference type="InterPro" id="IPR016143">
    <property type="entry name" value="Citrate_synth-like_sm_a-sub"/>
</dbReference>
<dbReference type="Pfam" id="PF00285">
    <property type="entry name" value="Citrate_synt"/>
    <property type="match status" value="1"/>
</dbReference>
<dbReference type="InterPro" id="IPR010953">
    <property type="entry name" value="Citrate_synthase_typ-I"/>
</dbReference>
<dbReference type="RefSeq" id="WP_095414799.1">
    <property type="nucleotide sequence ID" value="NZ_CP018477.1"/>
</dbReference>
<reference evidence="11 12" key="1">
    <citation type="journal article" name="Front. Microbiol.">
        <title>Sugar Metabolism of the First Thermophilic Planctomycete Thermogutta terrifontis: Comparative Genomic and Transcriptomic Approaches.</title>
        <authorList>
            <person name="Elcheninov A.G."/>
            <person name="Menzel P."/>
            <person name="Gudbergsdottir S.R."/>
            <person name="Slesarev A.I."/>
            <person name="Kadnikov V.V."/>
            <person name="Krogh A."/>
            <person name="Bonch-Osmolovskaya E.A."/>
            <person name="Peng X."/>
            <person name="Kublanov I.V."/>
        </authorList>
    </citation>
    <scope>NUCLEOTIDE SEQUENCE [LARGE SCALE GENOMIC DNA]</scope>
    <source>
        <strain evidence="11 12">R1</strain>
    </source>
</reference>
<dbReference type="EMBL" id="CP018477">
    <property type="protein sequence ID" value="ASV74498.1"/>
    <property type="molecule type" value="Genomic_DNA"/>
</dbReference>
<evidence type="ECO:0000256" key="1">
    <source>
        <dbReference type="ARBA" id="ARBA00004751"/>
    </source>
</evidence>